<gene>
    <name evidence="1" type="primary">p023</name>
    <name evidence="1" type="ordered locus">BAMF_0583</name>
</gene>
<evidence type="ECO:0000313" key="2">
    <source>
        <dbReference type="Proteomes" id="UP000006562"/>
    </source>
</evidence>
<evidence type="ECO:0000313" key="1">
    <source>
        <dbReference type="EMBL" id="CBI41709.1"/>
    </source>
</evidence>
<dbReference type="EMBL" id="FN597644">
    <property type="protein sequence ID" value="CBI41709.1"/>
    <property type="molecule type" value="Genomic_DNA"/>
</dbReference>
<organism evidence="1 2">
    <name type="scientific">Bacillus amyloliquefaciens (strain ATCC 23350 / DSM 7 / BCRC 11601 / CCUG 28519 / NBRC 15535 / NRRL B-14393 / F)</name>
    <dbReference type="NCBI Taxonomy" id="692420"/>
    <lineage>
        <taxon>Bacteria</taxon>
        <taxon>Bacillati</taxon>
        <taxon>Bacillota</taxon>
        <taxon>Bacilli</taxon>
        <taxon>Bacillales</taxon>
        <taxon>Bacillaceae</taxon>
        <taxon>Bacillus</taxon>
        <taxon>Bacillus amyloliquefaciens group</taxon>
    </lineage>
</organism>
<dbReference type="AlphaFoldDB" id="A0A9P1NGQ0"/>
<keyword evidence="1" id="KW-0946">Virion</keyword>
<reference evidence="1 2" key="1">
    <citation type="journal article" date="2011" name="Int. J. Syst. Evol. Microbiol.">
        <title>Relationship of Bacillus amyloliquefaciens clades associated with strains DSM 7T and FZB42T: a proposal for Bacillus amyloliquefaciens subsp. amyloliquefaciens subsp. nov. and Bacillus amyloliquefaciens subsp. plantarum subsp. nov. based on complete genome sequence comparisons.</title>
        <authorList>
            <person name="Borriss R."/>
            <person name="Chen X.H."/>
            <person name="Rueckert C."/>
            <person name="Blom J."/>
            <person name="Becker A."/>
            <person name="Baumgarth B."/>
            <person name="Fan B."/>
            <person name="Pukall R."/>
            <person name="Schumann P."/>
            <person name="Sproer C."/>
            <person name="Junge H."/>
            <person name="Vater J."/>
            <person name="Puhler A."/>
            <person name="Klenk H.P."/>
        </authorList>
    </citation>
    <scope>NUCLEOTIDE SEQUENCE [LARGE SCALE GENOMIC DNA]</scope>
    <source>
        <strain evidence="2">DSM 7</strain>
    </source>
</reference>
<name>A0A9P1NGQ0_BACAS</name>
<sequence>MTVTRVQDVIIPEIFNQYTMNNTVEQTAVYRSGIIQPVPGLIVPSGGDTVNMPFWNDLEGDPEAIQSNFALTPEKIKAGKDVARVFEYGKAWSAEDLAGELAGSDPMRAIGDRVNYYWERQFQKMIFLMLDGVFGSNITNNDGDLVLDISSGDGKKYTTYLFAGGAVGYAPGMPKTPTETDRNSLKGEDILINRKKFIMHPRGFKWTEADVAAEMPTFKELASAKNYERVYDKKKVRIVKIISNEGPEAATKSKLSGEVILDAAQLLGDAKGKFTSIAMHSVTHTNLQKQNLIEFIPNNRADVGFGTYLQKSIIVDDSLPVDEPTPTP</sequence>
<keyword evidence="1" id="KW-0167">Capsid protein</keyword>
<reference evidence="2" key="2">
    <citation type="journal article" date="2011" name="J. Biotechnol.">
        <title>Genome sequence of B. amyloliquefaciens type strain DSM7(T) reveals differences to plant-associated B. amyloliquefaciens FZB42.</title>
        <authorList>
            <person name="Ruckert C."/>
            <person name="Blom J."/>
            <person name="Chen X."/>
            <person name="Reva O."/>
            <person name="Borriss R."/>
        </authorList>
    </citation>
    <scope>NUCLEOTIDE SEQUENCE [LARGE SCALE GENOMIC DNA]</scope>
    <source>
        <strain evidence="2">DSM 7</strain>
    </source>
</reference>
<protein>
    <submittedName>
        <fullName evidence="1">SPP1 phage coat protein p023</fullName>
    </submittedName>
</protein>
<accession>A0A9P1NGQ0</accession>
<dbReference type="RefSeq" id="WP_013351226.1">
    <property type="nucleotide sequence ID" value="NC_014551.1"/>
</dbReference>
<dbReference type="Proteomes" id="UP000006562">
    <property type="component" value="Chromosome"/>
</dbReference>
<proteinExistence type="predicted"/>
<keyword evidence="2" id="KW-1185">Reference proteome</keyword>
<dbReference type="KEGG" id="bao:BAMF_0583"/>